<dbReference type="EMBL" id="JBHSLU010000037">
    <property type="protein sequence ID" value="MFC5506212.1"/>
    <property type="molecule type" value="Genomic_DNA"/>
</dbReference>
<name>A0ABW0P499_9HYPH</name>
<organism evidence="1 2">
    <name type="scientific">Bosea massiliensis</name>
    <dbReference type="NCBI Taxonomy" id="151419"/>
    <lineage>
        <taxon>Bacteria</taxon>
        <taxon>Pseudomonadati</taxon>
        <taxon>Pseudomonadota</taxon>
        <taxon>Alphaproteobacteria</taxon>
        <taxon>Hyphomicrobiales</taxon>
        <taxon>Boseaceae</taxon>
        <taxon>Bosea</taxon>
    </lineage>
</organism>
<protein>
    <submittedName>
        <fullName evidence="1">Uncharacterized protein</fullName>
    </submittedName>
</protein>
<proteinExistence type="predicted"/>
<sequence>MAENIRTFSDIENKAARTRERHERLRAERLSEIVGSIERAMNEGADEISVVLQSLSESERKDLYDHFPAFLTSLQSASSLEDLMAITRGVTALRTRVSSLSGRPAGDHHLARHALAFAKAPNADRSAVVADLALVENPPSTLVGVLGLWIRIQFRVAVRRLWRRT</sequence>
<dbReference type="Proteomes" id="UP001596060">
    <property type="component" value="Unassembled WGS sequence"/>
</dbReference>
<dbReference type="RefSeq" id="WP_377817176.1">
    <property type="nucleotide sequence ID" value="NZ_JBHSLU010000037.1"/>
</dbReference>
<keyword evidence="2" id="KW-1185">Reference proteome</keyword>
<evidence type="ECO:0000313" key="1">
    <source>
        <dbReference type="EMBL" id="MFC5506212.1"/>
    </source>
</evidence>
<evidence type="ECO:0000313" key="2">
    <source>
        <dbReference type="Proteomes" id="UP001596060"/>
    </source>
</evidence>
<accession>A0ABW0P499</accession>
<comment type="caution">
    <text evidence="1">The sequence shown here is derived from an EMBL/GenBank/DDBJ whole genome shotgun (WGS) entry which is preliminary data.</text>
</comment>
<reference evidence="2" key="1">
    <citation type="journal article" date="2019" name="Int. J. Syst. Evol. Microbiol.">
        <title>The Global Catalogue of Microorganisms (GCM) 10K type strain sequencing project: providing services to taxonomists for standard genome sequencing and annotation.</title>
        <authorList>
            <consortium name="The Broad Institute Genomics Platform"/>
            <consortium name="The Broad Institute Genome Sequencing Center for Infectious Disease"/>
            <person name="Wu L."/>
            <person name="Ma J."/>
        </authorList>
    </citation>
    <scope>NUCLEOTIDE SEQUENCE [LARGE SCALE GENOMIC DNA]</scope>
    <source>
        <strain evidence="2">CCUG 43117</strain>
    </source>
</reference>
<gene>
    <name evidence="1" type="ORF">ACFPN9_13190</name>
</gene>